<feature type="transmembrane region" description="Helical" evidence="2">
    <location>
        <begin position="48"/>
        <end position="68"/>
    </location>
</feature>
<dbReference type="Proteomes" id="UP000053831">
    <property type="component" value="Unassembled WGS sequence"/>
</dbReference>
<feature type="domain" description="HPP transmembrane region" evidence="3">
    <location>
        <begin position="44"/>
        <end position="207"/>
    </location>
</feature>
<gene>
    <name evidence="4" type="ORF">ESCO_004458</name>
</gene>
<dbReference type="AlphaFoldDB" id="A0A0M8MWW1"/>
<keyword evidence="2" id="KW-0472">Membrane</keyword>
<feature type="region of interest" description="Disordered" evidence="1">
    <location>
        <begin position="234"/>
        <end position="256"/>
    </location>
</feature>
<dbReference type="OrthoDB" id="2016548at2759"/>
<organism evidence="4 5">
    <name type="scientific">Escovopsis weberi</name>
    <dbReference type="NCBI Taxonomy" id="150374"/>
    <lineage>
        <taxon>Eukaryota</taxon>
        <taxon>Fungi</taxon>
        <taxon>Dikarya</taxon>
        <taxon>Ascomycota</taxon>
        <taxon>Pezizomycotina</taxon>
        <taxon>Sordariomycetes</taxon>
        <taxon>Hypocreomycetidae</taxon>
        <taxon>Hypocreales</taxon>
        <taxon>Hypocreaceae</taxon>
        <taxon>Escovopsis</taxon>
    </lineage>
</organism>
<evidence type="ECO:0000313" key="4">
    <source>
        <dbReference type="EMBL" id="KOS20996.1"/>
    </source>
</evidence>
<dbReference type="STRING" id="150374.A0A0M8MWW1"/>
<evidence type="ECO:0000313" key="5">
    <source>
        <dbReference type="Proteomes" id="UP000053831"/>
    </source>
</evidence>
<feature type="transmembrane region" description="Helical" evidence="2">
    <location>
        <begin position="109"/>
        <end position="128"/>
    </location>
</feature>
<comment type="caution">
    <text evidence="4">The sequence shown here is derived from an EMBL/GenBank/DDBJ whole genome shotgun (WGS) entry which is preliminary data.</text>
</comment>
<evidence type="ECO:0000256" key="1">
    <source>
        <dbReference type="SAM" id="MobiDB-lite"/>
    </source>
</evidence>
<feature type="transmembrane region" description="Helical" evidence="2">
    <location>
        <begin position="135"/>
        <end position="154"/>
    </location>
</feature>
<reference evidence="4 5" key="1">
    <citation type="submission" date="2015-07" db="EMBL/GenBank/DDBJ databases">
        <title>The genome of the fungus Escovopsis weberi, a specialized disease agent of ant agriculture.</title>
        <authorList>
            <person name="de Man T.J."/>
            <person name="Stajich J.E."/>
            <person name="Kubicek C.P."/>
            <person name="Chenthamara K."/>
            <person name="Atanasova L."/>
            <person name="Druzhinina I.S."/>
            <person name="Birnbaum S."/>
            <person name="Barribeau S.M."/>
            <person name="Teiling C."/>
            <person name="Suen G."/>
            <person name="Currie C."/>
            <person name="Gerardo N.M."/>
        </authorList>
    </citation>
    <scope>NUCLEOTIDE SEQUENCE [LARGE SCALE GENOMIC DNA]</scope>
</reference>
<sequence>MPDYKAWNFDIDRILNPIIPSPPWQHLPYPVSWWFGYRKTKPPPTGNLMPILWAFLGAFIAISIIESVSVRIPSFPEHHAPVIVGSFGAAAVLEFYAIEAPLAQPRNAIGGQLVSALTGVAIAKLFLLSPHFQHIKWLGGALACASATALMALTKTVHPPAGATALLAVVDPNLIQAGWFLIPVMMLGCGLMLAVALLINNLQRRFPVYWWTPEDPRQTKPMFRRRPSLDAIKRRRSHDLSAQSTRAATTTTAGHTTTTTAAAAAAAAAPAASLTSTAQDAGGLSDDREKSDIEAQDSTESPNEEMRHADDIIVRPGHVIVPERLYLTQEELQLLETLSNRL</sequence>
<feature type="compositionally biased region" description="Low complexity" evidence="1">
    <location>
        <begin position="241"/>
        <end position="256"/>
    </location>
</feature>
<protein>
    <submittedName>
        <fullName evidence="4">Transmembrane protein</fullName>
    </submittedName>
</protein>
<name>A0A0M8MWW1_ESCWE</name>
<evidence type="ECO:0000256" key="2">
    <source>
        <dbReference type="SAM" id="Phobius"/>
    </source>
</evidence>
<feature type="transmembrane region" description="Helical" evidence="2">
    <location>
        <begin position="174"/>
        <end position="199"/>
    </location>
</feature>
<feature type="region of interest" description="Disordered" evidence="1">
    <location>
        <begin position="272"/>
        <end position="310"/>
    </location>
</feature>
<feature type="transmembrane region" description="Helical" evidence="2">
    <location>
        <begin position="80"/>
        <end position="97"/>
    </location>
</feature>
<keyword evidence="2" id="KW-1133">Transmembrane helix</keyword>
<evidence type="ECO:0000259" key="3">
    <source>
        <dbReference type="Pfam" id="PF04982"/>
    </source>
</evidence>
<dbReference type="InterPro" id="IPR007065">
    <property type="entry name" value="HPP"/>
</dbReference>
<dbReference type="Pfam" id="PF04982">
    <property type="entry name" value="TM_HPP"/>
    <property type="match status" value="1"/>
</dbReference>
<keyword evidence="5" id="KW-1185">Reference proteome</keyword>
<dbReference type="PANTHER" id="PTHR33741:SF5">
    <property type="entry name" value="TRANSMEMBRANE PROTEIN DDB_G0269096-RELATED"/>
    <property type="match status" value="1"/>
</dbReference>
<keyword evidence="2 4" id="KW-0812">Transmembrane</keyword>
<dbReference type="PANTHER" id="PTHR33741">
    <property type="entry name" value="TRANSMEMBRANE PROTEIN DDB_G0269096-RELATED"/>
    <property type="match status" value="1"/>
</dbReference>
<dbReference type="InterPro" id="IPR058581">
    <property type="entry name" value="TM_HPP"/>
</dbReference>
<dbReference type="EMBL" id="LGSR01000013">
    <property type="protein sequence ID" value="KOS20996.1"/>
    <property type="molecule type" value="Genomic_DNA"/>
</dbReference>
<accession>A0A0M8MWW1</accession>
<proteinExistence type="predicted"/>